<dbReference type="OMA" id="KNPACPN"/>
<dbReference type="PANTHER" id="PTHR46282:SF2">
    <property type="entry name" value="LEUCINE-RICH MELANOCYTE DIFFERENTIATION-ASSOCIATED PROTEIN"/>
    <property type="match status" value="1"/>
</dbReference>
<evidence type="ECO:0000313" key="1">
    <source>
        <dbReference type="EMBL" id="EDO45508.1"/>
    </source>
</evidence>
<dbReference type="InterPro" id="IPR043313">
    <property type="entry name" value="LRMDA"/>
</dbReference>
<dbReference type="eggNOG" id="KOG1644">
    <property type="taxonomic scope" value="Eukaryota"/>
</dbReference>
<dbReference type="STRING" id="45351.A7RSR9"/>
<dbReference type="Proteomes" id="UP000001593">
    <property type="component" value="Unassembled WGS sequence"/>
</dbReference>
<name>A7RSR9_NEMVE</name>
<dbReference type="EMBL" id="DS469535">
    <property type="protein sequence ID" value="EDO45508.1"/>
    <property type="molecule type" value="Genomic_DNA"/>
</dbReference>
<dbReference type="InParanoid" id="A7RSR9"/>
<dbReference type="InterPro" id="IPR001611">
    <property type="entry name" value="Leu-rich_rpt"/>
</dbReference>
<evidence type="ECO:0008006" key="3">
    <source>
        <dbReference type="Google" id="ProtNLM"/>
    </source>
</evidence>
<dbReference type="PROSITE" id="PS51450">
    <property type="entry name" value="LRR"/>
    <property type="match status" value="1"/>
</dbReference>
<dbReference type="GO" id="GO:0030318">
    <property type="term" value="P:melanocyte differentiation"/>
    <property type="evidence" value="ECO:0000318"/>
    <property type="project" value="GO_Central"/>
</dbReference>
<organism evidence="1 2">
    <name type="scientific">Nematostella vectensis</name>
    <name type="common">Starlet sea anemone</name>
    <dbReference type="NCBI Taxonomy" id="45351"/>
    <lineage>
        <taxon>Eukaryota</taxon>
        <taxon>Metazoa</taxon>
        <taxon>Cnidaria</taxon>
        <taxon>Anthozoa</taxon>
        <taxon>Hexacorallia</taxon>
        <taxon>Actiniaria</taxon>
        <taxon>Edwardsiidae</taxon>
        <taxon>Nematostella</taxon>
    </lineage>
</organism>
<feature type="non-terminal residue" evidence="1">
    <location>
        <position position="225"/>
    </location>
</feature>
<protein>
    <recommendedName>
        <fullName evidence="3">Leucine-rich melanocyte differentiation-associated protein</fullName>
    </recommendedName>
</protein>
<dbReference type="Gene3D" id="3.80.10.10">
    <property type="entry name" value="Ribonuclease Inhibitor"/>
    <property type="match status" value="1"/>
</dbReference>
<dbReference type="PANTHER" id="PTHR46282">
    <property type="entry name" value="LEUCINE-RICH MELANOCYTE DIFFERENTIATION-ASSOCIATED PROTEIN"/>
    <property type="match status" value="1"/>
</dbReference>
<reference evidence="1 2" key="1">
    <citation type="journal article" date="2007" name="Science">
        <title>Sea anemone genome reveals ancestral eumetazoan gene repertoire and genomic organization.</title>
        <authorList>
            <person name="Putnam N.H."/>
            <person name="Srivastava M."/>
            <person name="Hellsten U."/>
            <person name="Dirks B."/>
            <person name="Chapman J."/>
            <person name="Salamov A."/>
            <person name="Terry A."/>
            <person name="Shapiro H."/>
            <person name="Lindquist E."/>
            <person name="Kapitonov V.V."/>
            <person name="Jurka J."/>
            <person name="Genikhovich G."/>
            <person name="Grigoriev I.V."/>
            <person name="Lucas S.M."/>
            <person name="Steele R.E."/>
            <person name="Finnerty J.R."/>
            <person name="Technau U."/>
            <person name="Martindale M.Q."/>
            <person name="Rokhsar D.S."/>
        </authorList>
    </citation>
    <scope>NUCLEOTIDE SEQUENCE [LARGE SCALE GENOMIC DNA]</scope>
    <source>
        <strain evidence="2">CH2 X CH6</strain>
    </source>
</reference>
<dbReference type="Pfam" id="PF14580">
    <property type="entry name" value="LRR_9"/>
    <property type="match status" value="1"/>
</dbReference>
<dbReference type="AlphaFoldDB" id="A7RSR9"/>
<dbReference type="PhylomeDB" id="A7RSR9"/>
<dbReference type="InterPro" id="IPR032675">
    <property type="entry name" value="LRR_dom_sf"/>
</dbReference>
<sequence>QLSFIGQEAESVPGILGSKYGKTITRLDLSYNQLKSLSGIKSFEVLEELILDNNQLSDDLEIPVMPTLHTLTLNKNKISFHTTSSFILLEKISGCLPNLRYLSMLGNMACPNELSFTDHDEEDYQRYRYYILHKLPKLKFLDSRTVKEQERQEAMRVGAFMKIVTPSTATKTGSPTDSDFDGFKYTPLPTETASSGEHHGTFGRCRYVYYGKHSEGNRFIRNSEL</sequence>
<dbReference type="HOGENOM" id="CLU_075145_0_0_1"/>
<dbReference type="SUPFAM" id="SSF52058">
    <property type="entry name" value="L domain-like"/>
    <property type="match status" value="1"/>
</dbReference>
<dbReference type="FunFam" id="3.80.10.10:FF:000793">
    <property type="entry name" value="Leucine rich melanocyte differentiation associated"/>
    <property type="match status" value="1"/>
</dbReference>
<keyword evidence="2" id="KW-1185">Reference proteome</keyword>
<evidence type="ECO:0000313" key="2">
    <source>
        <dbReference type="Proteomes" id="UP000001593"/>
    </source>
</evidence>
<accession>A7RSR9</accession>
<proteinExistence type="predicted"/>
<gene>
    <name evidence="1" type="ORF">NEMVEDRAFT_v1g92254</name>
</gene>